<dbReference type="InterPro" id="IPR036188">
    <property type="entry name" value="FAD/NAD-bd_sf"/>
</dbReference>
<dbReference type="PANTHER" id="PTHR46091:SF3">
    <property type="entry name" value="AMINE OXIDASE DOMAIN-CONTAINING PROTEIN"/>
    <property type="match status" value="1"/>
</dbReference>
<keyword evidence="5" id="KW-0408">Iron</keyword>
<keyword evidence="9" id="KW-1185">Reference proteome</keyword>
<evidence type="ECO:0000313" key="8">
    <source>
        <dbReference type="EMBL" id="QJT09471.1"/>
    </source>
</evidence>
<evidence type="ECO:0000256" key="4">
    <source>
        <dbReference type="ARBA" id="ARBA00022857"/>
    </source>
</evidence>
<dbReference type="PANTHER" id="PTHR46091">
    <property type="entry name" value="BLR7054 PROTEIN"/>
    <property type="match status" value="1"/>
</dbReference>
<feature type="domain" description="Amine oxidase" evidence="7">
    <location>
        <begin position="65"/>
        <end position="367"/>
    </location>
</feature>
<evidence type="ECO:0000313" key="9">
    <source>
        <dbReference type="Proteomes" id="UP000503251"/>
    </source>
</evidence>
<keyword evidence="4" id="KW-0521">NADP</keyword>
<organism evidence="8 9">
    <name type="scientific">Oceanidesulfovibrio marinus</name>
    <dbReference type="NCBI Taxonomy" id="370038"/>
    <lineage>
        <taxon>Bacteria</taxon>
        <taxon>Pseudomonadati</taxon>
        <taxon>Thermodesulfobacteriota</taxon>
        <taxon>Desulfovibrionia</taxon>
        <taxon>Desulfovibrionales</taxon>
        <taxon>Desulfovibrionaceae</taxon>
        <taxon>Oceanidesulfovibrio</taxon>
    </lineage>
</organism>
<proteinExistence type="predicted"/>
<name>A0ABX6NGR4_9BACT</name>
<keyword evidence="3" id="KW-0274">FAD</keyword>
<evidence type="ECO:0000256" key="3">
    <source>
        <dbReference type="ARBA" id="ARBA00022827"/>
    </source>
</evidence>
<reference evidence="8 9" key="1">
    <citation type="submission" date="2019-04" db="EMBL/GenBank/DDBJ databases">
        <title>Isolation and culture of sulfate reducing bacteria from the cold seep of the South China Sea.</title>
        <authorList>
            <person name="Sun C."/>
            <person name="Liu R."/>
        </authorList>
    </citation>
    <scope>NUCLEOTIDE SEQUENCE [LARGE SCALE GENOMIC DNA]</scope>
    <source>
        <strain evidence="8 9">CS1</strain>
    </source>
</reference>
<dbReference type="InterPro" id="IPR002937">
    <property type="entry name" value="Amino_oxidase"/>
</dbReference>
<evidence type="ECO:0000256" key="6">
    <source>
        <dbReference type="ARBA" id="ARBA00023027"/>
    </source>
</evidence>
<dbReference type="InterPro" id="IPR006311">
    <property type="entry name" value="TAT_signal"/>
</dbReference>
<dbReference type="Pfam" id="PF01593">
    <property type="entry name" value="Amino_oxidase"/>
    <property type="match status" value="1"/>
</dbReference>
<sequence>MRLAMTGRQPDPTDYPGRCSMDRRFFLRLSAMAAATSLARWQFPVAALAGKSAGELDVIVVGAGLGGLTCAAYLARNGFKPLLLEQYHMPGGYASSFTRPSDKGDFTCEVSLHSSSFHAPSMAAMLTDLDLWDKLDMAEHPSAWSSRFPDFSLSVPAKAGLDGFERQLTALFPDQAAGLARYFAVWRGVQEETARLDAELPGMDKSRFPKVFKNLWYIHDKSIGQVVDDHIDDPALKAVLTQSCGYYGLPPSRLSAFFYLEPTAQYLRYGGAYLKGTSRTLSEALANAIINAGGVIKYGARVDSILVEKGRAVGVKTADSAEYRASAVVCNASAPQLFGSMLPAGTLPGEAQQKIDTYTYSPGSFIVWLGLGQDIAPRFPDGELSFYRSTDMEAGYKYAMACDFEHAGFSLMVYDSLVPGFSPRGCTSISIITLCDASHWQQFEADYLAGRNDAYHAEKARLTDLLISQVEQHAIPGLSKMIVMKESATPLTNLRYTRNPAGAIYGYNQTVDNSFMSRISNKTGVPGLYLASAWGNPGGGYAGAMLGGKSAFRDLAKALIHTA</sequence>
<keyword evidence="2" id="KW-0732">Signal</keyword>
<dbReference type="EMBL" id="CP039543">
    <property type="protein sequence ID" value="QJT09471.1"/>
    <property type="molecule type" value="Genomic_DNA"/>
</dbReference>
<keyword evidence="5" id="KW-0479">Metal-binding</keyword>
<keyword evidence="5" id="KW-0411">Iron-sulfur</keyword>
<dbReference type="InterPro" id="IPR052206">
    <property type="entry name" value="Retinol_saturase"/>
</dbReference>
<dbReference type="SUPFAM" id="SSF51905">
    <property type="entry name" value="FAD/NAD(P)-binding domain"/>
    <property type="match status" value="1"/>
</dbReference>
<dbReference type="PROSITE" id="PS51318">
    <property type="entry name" value="TAT"/>
    <property type="match status" value="1"/>
</dbReference>
<keyword evidence="6" id="KW-0520">NAD</keyword>
<evidence type="ECO:0000259" key="7">
    <source>
        <dbReference type="Pfam" id="PF01593"/>
    </source>
</evidence>
<dbReference type="Proteomes" id="UP000503251">
    <property type="component" value="Chromosome"/>
</dbReference>
<accession>A0ABX6NGR4</accession>
<evidence type="ECO:0000256" key="2">
    <source>
        <dbReference type="ARBA" id="ARBA00022729"/>
    </source>
</evidence>
<dbReference type="PRINTS" id="PR00411">
    <property type="entry name" value="PNDRDTASEI"/>
</dbReference>
<keyword evidence="1" id="KW-0285">Flavoprotein</keyword>
<protein>
    <submittedName>
        <fullName evidence="8">NAD(P)/FAD-dependent oxidoreductase</fullName>
    </submittedName>
</protein>
<gene>
    <name evidence="8" type="ORF">E8L03_11200</name>
</gene>
<evidence type="ECO:0000256" key="1">
    <source>
        <dbReference type="ARBA" id="ARBA00022630"/>
    </source>
</evidence>
<dbReference type="Gene3D" id="3.50.50.60">
    <property type="entry name" value="FAD/NAD(P)-binding domain"/>
    <property type="match status" value="2"/>
</dbReference>
<evidence type="ECO:0000256" key="5">
    <source>
        <dbReference type="ARBA" id="ARBA00023014"/>
    </source>
</evidence>